<dbReference type="Pfam" id="PF08241">
    <property type="entry name" value="Methyltransf_11"/>
    <property type="match status" value="1"/>
</dbReference>
<dbReference type="RefSeq" id="WP_186361373.1">
    <property type="nucleotide sequence ID" value="NZ_BAABII010000029.1"/>
</dbReference>
<sequence>MSGADWQSYLRTFHGQKPGVTEQVLSKVEGSPYAWLAEPLHDTAGWIVDVACGSAPTRDHLPGHRWVGADLSSSELTAALAAGREPVVQARADALPFVDGAADAVCAAMALQVVTPLPDVLAEIGRVLVPSGVLAALVPSRLGASPQGLLGWTRMLGALGFASPRWPNPHACDRLAGLLSRHGFQIVATERRTFWFPVNTGDSAALLVDSLYLPGISADRLASAKQKLGSWARPGRRLPLPLRRVIARH</sequence>
<dbReference type="InterPro" id="IPR013216">
    <property type="entry name" value="Methyltransf_11"/>
</dbReference>
<dbReference type="InterPro" id="IPR029063">
    <property type="entry name" value="SAM-dependent_MTases_sf"/>
</dbReference>
<keyword evidence="3" id="KW-1185">Reference proteome</keyword>
<reference evidence="2 3" key="1">
    <citation type="submission" date="2024-08" db="EMBL/GenBank/DDBJ databases">
        <title>Genome mining of Saccharopolyspora cebuensis PGLac3 from Nigerian medicinal plant.</title>
        <authorList>
            <person name="Ezeobiora C.E."/>
            <person name="Igbokwe N.H."/>
            <person name="Amin D.H."/>
            <person name="Mendie U.E."/>
        </authorList>
    </citation>
    <scope>NUCLEOTIDE SEQUENCE [LARGE SCALE GENOMIC DNA]</scope>
    <source>
        <strain evidence="2 3">PGLac3</strain>
    </source>
</reference>
<evidence type="ECO:0000313" key="3">
    <source>
        <dbReference type="Proteomes" id="UP001564626"/>
    </source>
</evidence>
<keyword evidence="2" id="KW-0808">Transferase</keyword>
<gene>
    <name evidence="2" type="ORF">AB8O55_03355</name>
</gene>
<protein>
    <submittedName>
        <fullName evidence="2">Class I SAM-dependent methyltransferase</fullName>
        <ecNumber evidence="2">2.1.1.-</ecNumber>
    </submittedName>
</protein>
<keyword evidence="2" id="KW-0489">Methyltransferase</keyword>
<dbReference type="GO" id="GO:0032259">
    <property type="term" value="P:methylation"/>
    <property type="evidence" value="ECO:0007669"/>
    <property type="project" value="UniProtKB-KW"/>
</dbReference>
<comment type="caution">
    <text evidence="2">The sequence shown here is derived from an EMBL/GenBank/DDBJ whole genome shotgun (WGS) entry which is preliminary data.</text>
</comment>
<dbReference type="EC" id="2.1.1.-" evidence="2"/>
<name>A0ABV4CBD1_9PSEU</name>
<evidence type="ECO:0000259" key="1">
    <source>
        <dbReference type="Pfam" id="PF08241"/>
    </source>
</evidence>
<accession>A0ABV4CBD1</accession>
<dbReference type="Gene3D" id="3.40.50.150">
    <property type="entry name" value="Vaccinia Virus protein VP39"/>
    <property type="match status" value="1"/>
</dbReference>
<dbReference type="Proteomes" id="UP001564626">
    <property type="component" value="Unassembled WGS sequence"/>
</dbReference>
<dbReference type="SUPFAM" id="SSF53335">
    <property type="entry name" value="S-adenosyl-L-methionine-dependent methyltransferases"/>
    <property type="match status" value="1"/>
</dbReference>
<evidence type="ECO:0000313" key="2">
    <source>
        <dbReference type="EMBL" id="MEY8038420.1"/>
    </source>
</evidence>
<feature type="domain" description="Methyltransferase type 11" evidence="1">
    <location>
        <begin position="48"/>
        <end position="135"/>
    </location>
</feature>
<dbReference type="GO" id="GO:0008168">
    <property type="term" value="F:methyltransferase activity"/>
    <property type="evidence" value="ECO:0007669"/>
    <property type="project" value="UniProtKB-KW"/>
</dbReference>
<organism evidence="2 3">
    <name type="scientific">Saccharopolyspora cebuensis</name>
    <dbReference type="NCBI Taxonomy" id="418759"/>
    <lineage>
        <taxon>Bacteria</taxon>
        <taxon>Bacillati</taxon>
        <taxon>Actinomycetota</taxon>
        <taxon>Actinomycetes</taxon>
        <taxon>Pseudonocardiales</taxon>
        <taxon>Pseudonocardiaceae</taxon>
        <taxon>Saccharopolyspora</taxon>
    </lineage>
</organism>
<dbReference type="EMBL" id="JBGEHV010000003">
    <property type="protein sequence ID" value="MEY8038420.1"/>
    <property type="molecule type" value="Genomic_DNA"/>
</dbReference>
<proteinExistence type="predicted"/>